<dbReference type="Ensembl" id="ENSXCOT00000004729.1">
    <property type="protein sequence ID" value="ENSXCOP00000004672.1"/>
    <property type="gene ID" value="ENSXCOG00000003682.1"/>
</dbReference>
<dbReference type="GeneTree" id="ENSGT00390000006553"/>
<evidence type="ECO:0000313" key="3">
    <source>
        <dbReference type="Proteomes" id="UP000261380"/>
    </source>
</evidence>
<sequence length="62" mass="6863">MATATKIIQRLRNVLAGHDLQAKLQLRYEEIAKSEVAKTTKAPVTPGTVYEPPPLSTDQPYL</sequence>
<dbReference type="AlphaFoldDB" id="A0A3B5L1J9"/>
<feature type="region of interest" description="Disordered" evidence="1">
    <location>
        <begin position="35"/>
        <end position="62"/>
    </location>
</feature>
<evidence type="ECO:0000313" key="2">
    <source>
        <dbReference type="Ensembl" id="ENSXCOP00000004672.1"/>
    </source>
</evidence>
<protein>
    <recommendedName>
        <fullName evidence="4">NADH-ubiquinone oxidoreductase subunit B14.5a</fullName>
    </recommendedName>
</protein>
<name>A0A3B5L1J9_9TELE</name>
<keyword evidence="3" id="KW-1185">Reference proteome</keyword>
<reference evidence="2" key="1">
    <citation type="submission" date="2025-08" db="UniProtKB">
        <authorList>
            <consortium name="Ensembl"/>
        </authorList>
    </citation>
    <scope>IDENTIFICATION</scope>
</reference>
<evidence type="ECO:0000256" key="1">
    <source>
        <dbReference type="SAM" id="MobiDB-lite"/>
    </source>
</evidence>
<dbReference type="Proteomes" id="UP000261380">
    <property type="component" value="Unplaced"/>
</dbReference>
<evidence type="ECO:0008006" key="4">
    <source>
        <dbReference type="Google" id="ProtNLM"/>
    </source>
</evidence>
<organism evidence="2 3">
    <name type="scientific">Xiphophorus couchianus</name>
    <name type="common">Monterrey platyfish</name>
    <dbReference type="NCBI Taxonomy" id="32473"/>
    <lineage>
        <taxon>Eukaryota</taxon>
        <taxon>Metazoa</taxon>
        <taxon>Chordata</taxon>
        <taxon>Craniata</taxon>
        <taxon>Vertebrata</taxon>
        <taxon>Euteleostomi</taxon>
        <taxon>Actinopterygii</taxon>
        <taxon>Neopterygii</taxon>
        <taxon>Teleostei</taxon>
        <taxon>Neoteleostei</taxon>
        <taxon>Acanthomorphata</taxon>
        <taxon>Ovalentaria</taxon>
        <taxon>Atherinomorphae</taxon>
        <taxon>Cyprinodontiformes</taxon>
        <taxon>Poeciliidae</taxon>
        <taxon>Poeciliinae</taxon>
        <taxon>Xiphophorus</taxon>
    </lineage>
</organism>
<reference evidence="2" key="2">
    <citation type="submission" date="2025-09" db="UniProtKB">
        <authorList>
            <consortium name="Ensembl"/>
        </authorList>
    </citation>
    <scope>IDENTIFICATION</scope>
</reference>
<proteinExistence type="predicted"/>
<accession>A0A3B5L1J9</accession>